<proteinExistence type="predicted"/>
<evidence type="ECO:0000313" key="2">
    <source>
        <dbReference type="Proteomes" id="UP001528823"/>
    </source>
</evidence>
<gene>
    <name evidence="1" type="ORF">ORQ98_26260</name>
</gene>
<accession>A0ABT5UGF7</accession>
<organism evidence="1 2">
    <name type="scientific">Spartinivicinus poritis</name>
    <dbReference type="NCBI Taxonomy" id="2994640"/>
    <lineage>
        <taxon>Bacteria</taxon>
        <taxon>Pseudomonadati</taxon>
        <taxon>Pseudomonadota</taxon>
        <taxon>Gammaproteobacteria</taxon>
        <taxon>Oceanospirillales</taxon>
        <taxon>Zooshikellaceae</taxon>
        <taxon>Spartinivicinus</taxon>
    </lineage>
</organism>
<comment type="caution">
    <text evidence="1">The sequence shown here is derived from an EMBL/GenBank/DDBJ whole genome shotgun (WGS) entry which is preliminary data.</text>
</comment>
<dbReference type="EMBL" id="JAPMOU010000065">
    <property type="protein sequence ID" value="MDE1465470.1"/>
    <property type="molecule type" value="Genomic_DNA"/>
</dbReference>
<protein>
    <submittedName>
        <fullName evidence="1">Uncharacterized protein</fullName>
    </submittedName>
</protein>
<sequence length="109" mass="12270">MEAIQLTPEQEQALATGKIQVVGQNKIYWLCEAELHELNPFIQLSIKDAIAQAENLNFLLQTLLGEQEADGNTINYAATDRDGMTLVIDYIMRLMHFLAIKQSAETVTF</sequence>
<dbReference type="RefSeq" id="WP_274691777.1">
    <property type="nucleotide sequence ID" value="NZ_JAPMOU010000065.1"/>
</dbReference>
<name>A0ABT5UGF7_9GAMM</name>
<reference evidence="1 2" key="1">
    <citation type="submission" date="2022-11" db="EMBL/GenBank/DDBJ databases">
        <title>Spartinivicinus poritis sp. nov., isolated from scleractinian coral Porites lutea.</title>
        <authorList>
            <person name="Zhang G."/>
            <person name="Cai L."/>
            <person name="Wei Q."/>
        </authorList>
    </citation>
    <scope>NUCLEOTIDE SEQUENCE [LARGE SCALE GENOMIC DNA]</scope>
    <source>
        <strain evidence="1 2">A2-2</strain>
    </source>
</reference>
<evidence type="ECO:0000313" key="1">
    <source>
        <dbReference type="EMBL" id="MDE1465470.1"/>
    </source>
</evidence>
<dbReference type="Proteomes" id="UP001528823">
    <property type="component" value="Unassembled WGS sequence"/>
</dbReference>
<keyword evidence="2" id="KW-1185">Reference proteome</keyword>